<keyword evidence="4 7" id="KW-0520">NAD</keyword>
<keyword evidence="2 7" id="KW-0067">ATP-binding</keyword>
<dbReference type="GO" id="GO:0046496">
    <property type="term" value="P:nicotinamide nucleotide metabolic process"/>
    <property type="evidence" value="ECO:0007669"/>
    <property type="project" value="UniProtKB-UniRule"/>
</dbReference>
<dbReference type="PROSITE" id="PS51383">
    <property type="entry name" value="YJEF_C_3"/>
    <property type="match status" value="1"/>
</dbReference>
<feature type="chain" id="PRO_5032513782" description="ATP-dependent (S)-NAD(P)H-hydrate dehydratase" evidence="8">
    <location>
        <begin position="18"/>
        <end position="351"/>
    </location>
</feature>
<accession>A0A8B6GZX8</accession>
<dbReference type="NCBIfam" id="TIGR00196">
    <property type="entry name" value="yjeF_cterm"/>
    <property type="match status" value="1"/>
</dbReference>
<evidence type="ECO:0000256" key="5">
    <source>
        <dbReference type="ARBA" id="ARBA00023239"/>
    </source>
</evidence>
<gene>
    <name evidence="10" type="ORF">MGAL_10B024099</name>
</gene>
<dbReference type="PANTHER" id="PTHR12592:SF0">
    <property type="entry name" value="ATP-DEPENDENT (S)-NAD(P)H-HYDRATE DEHYDRATASE"/>
    <property type="match status" value="1"/>
</dbReference>
<dbReference type="EMBL" id="UYJE01009276">
    <property type="protein sequence ID" value="VDI71924.1"/>
    <property type="molecule type" value="Genomic_DNA"/>
</dbReference>
<reference evidence="10" key="1">
    <citation type="submission" date="2018-11" db="EMBL/GenBank/DDBJ databases">
        <authorList>
            <person name="Alioto T."/>
            <person name="Alioto T."/>
        </authorList>
    </citation>
    <scope>NUCLEOTIDE SEQUENCE</scope>
</reference>
<feature type="domain" description="YjeF C-terminal" evidence="9">
    <location>
        <begin position="39"/>
        <end position="243"/>
    </location>
</feature>
<comment type="caution">
    <text evidence="7">Lacks conserved residue(s) required for the propagation of feature annotation.</text>
</comment>
<feature type="binding site" evidence="7">
    <location>
        <begin position="233"/>
        <end position="237"/>
    </location>
    <ligand>
        <name>ATP</name>
        <dbReference type="ChEBI" id="CHEBI:30616"/>
    </ligand>
</feature>
<evidence type="ECO:0000256" key="7">
    <source>
        <dbReference type="HAMAP-Rule" id="MF_03157"/>
    </source>
</evidence>
<dbReference type="GO" id="GO:0005524">
    <property type="term" value="F:ATP binding"/>
    <property type="evidence" value="ECO:0007669"/>
    <property type="project" value="UniProtKB-KW"/>
</dbReference>
<dbReference type="HAMAP" id="MF_01965">
    <property type="entry name" value="NADHX_dehydratase"/>
    <property type="match status" value="1"/>
</dbReference>
<keyword evidence="8" id="KW-0732">Signal</keyword>
<dbReference type="CDD" id="cd11677">
    <property type="entry name" value="Gemin7"/>
    <property type="match status" value="1"/>
</dbReference>
<keyword evidence="11" id="KW-1185">Reference proteome</keyword>
<proteinExistence type="inferred from homology"/>
<comment type="caution">
    <text evidence="10">The sequence shown here is derived from an EMBL/GenBank/DDBJ whole genome shotgun (WGS) entry which is preliminary data.</text>
</comment>
<evidence type="ECO:0000313" key="10">
    <source>
        <dbReference type="EMBL" id="VDI71924.1"/>
    </source>
</evidence>
<keyword evidence="7" id="KW-0597">Phosphoprotein</keyword>
<dbReference type="Proteomes" id="UP000596742">
    <property type="component" value="Unassembled WGS sequence"/>
</dbReference>
<comment type="similarity">
    <text evidence="7">Belongs to the NnrD/CARKD family.</text>
</comment>
<evidence type="ECO:0000313" key="11">
    <source>
        <dbReference type="Proteomes" id="UP000596742"/>
    </source>
</evidence>
<evidence type="ECO:0000256" key="3">
    <source>
        <dbReference type="ARBA" id="ARBA00022857"/>
    </source>
</evidence>
<dbReference type="InterPro" id="IPR017953">
    <property type="entry name" value="Carbohydrate_kinase_pred_CS"/>
</dbReference>
<feature type="signal peptide" evidence="8">
    <location>
        <begin position="1"/>
        <end position="17"/>
    </location>
</feature>
<evidence type="ECO:0000256" key="4">
    <source>
        <dbReference type="ARBA" id="ARBA00023027"/>
    </source>
</evidence>
<keyword evidence="1 7" id="KW-0547">Nucleotide-binding</keyword>
<dbReference type="InterPro" id="IPR000631">
    <property type="entry name" value="CARKD"/>
</dbReference>
<sequence length="351" mass="38380">MLSVASLLGSLLSRSSGGPTAKIGSFQWVHTSYNKPGLLLEMVQSVIPPITFISHKGLAGRIAVIGGSKEYTGAPYFAAISALKVGADLSHVFCTEGASTVIKSYSPELIVHPILESKFAVHETSEWLERMHAVVLGPGLGRDPVVCLDTAKSILEEVKKKNLPLVVDADGLFLVTEYPDLIKSYGKAILTPNIVEFGRLYEKTMGEKPKPEEPVLAVKVLSRALGNVTIVKKGPNDIISDGENGRFKVKCYHSKERIKTTMNNSSVTKQEQRTFLRERFLRLLSHLSGQDAKIKMHERTSVSCVLGQVDIDIHHVQVSDLTTPMGNIPNAVLRMSDVISIEVPDLNTSNR</sequence>
<comment type="catalytic activity">
    <reaction evidence="6 7">
        <text>(6S)-NADPHX + ATP = ADP + phosphate + NADPH + H(+)</text>
        <dbReference type="Rhea" id="RHEA:32231"/>
        <dbReference type="ChEBI" id="CHEBI:15378"/>
        <dbReference type="ChEBI" id="CHEBI:30616"/>
        <dbReference type="ChEBI" id="CHEBI:43474"/>
        <dbReference type="ChEBI" id="CHEBI:57783"/>
        <dbReference type="ChEBI" id="CHEBI:64076"/>
        <dbReference type="ChEBI" id="CHEBI:456216"/>
        <dbReference type="EC" id="4.2.1.93"/>
    </reaction>
</comment>
<dbReference type="InterPro" id="IPR029056">
    <property type="entry name" value="Ribokinase-like"/>
</dbReference>
<comment type="catalytic activity">
    <reaction evidence="7">
        <text>(6S)-NADHX + ATP = ADP + phosphate + NADH + H(+)</text>
        <dbReference type="Rhea" id="RHEA:19017"/>
        <dbReference type="ChEBI" id="CHEBI:15378"/>
        <dbReference type="ChEBI" id="CHEBI:30616"/>
        <dbReference type="ChEBI" id="CHEBI:43474"/>
        <dbReference type="ChEBI" id="CHEBI:57945"/>
        <dbReference type="ChEBI" id="CHEBI:64074"/>
        <dbReference type="ChEBI" id="CHEBI:456216"/>
        <dbReference type="EC" id="4.2.1.93"/>
    </reaction>
</comment>
<organism evidence="10 11">
    <name type="scientific">Mytilus galloprovincialis</name>
    <name type="common">Mediterranean mussel</name>
    <dbReference type="NCBI Taxonomy" id="29158"/>
    <lineage>
        <taxon>Eukaryota</taxon>
        <taxon>Metazoa</taxon>
        <taxon>Spiralia</taxon>
        <taxon>Lophotrochozoa</taxon>
        <taxon>Mollusca</taxon>
        <taxon>Bivalvia</taxon>
        <taxon>Autobranchia</taxon>
        <taxon>Pteriomorphia</taxon>
        <taxon>Mytilida</taxon>
        <taxon>Mytiloidea</taxon>
        <taxon>Mytilidae</taxon>
        <taxon>Mytilinae</taxon>
        <taxon>Mytilus</taxon>
    </lineage>
</organism>
<dbReference type="AlphaFoldDB" id="A0A8B6GZX8"/>
<dbReference type="Gene3D" id="2.30.30.100">
    <property type="match status" value="1"/>
</dbReference>
<dbReference type="Gene3D" id="3.40.1190.20">
    <property type="match status" value="1"/>
</dbReference>
<name>A0A8B6GZX8_MYTGA</name>
<comment type="cofactor">
    <cofactor evidence="7">
        <name>Mg(2+)</name>
        <dbReference type="ChEBI" id="CHEBI:18420"/>
    </cofactor>
</comment>
<dbReference type="Pfam" id="PF01256">
    <property type="entry name" value="Carb_kinase"/>
    <property type="match status" value="1"/>
</dbReference>
<dbReference type="PROSITE" id="PS01049">
    <property type="entry name" value="YJEF_C_1"/>
    <property type="match status" value="1"/>
</dbReference>
<evidence type="ECO:0000256" key="6">
    <source>
        <dbReference type="ARBA" id="ARBA00047472"/>
    </source>
</evidence>
<keyword evidence="5 7" id="KW-0456">Lyase</keyword>
<comment type="function">
    <text evidence="7">Catalyzes the dehydration of the S-form of NAD(P)HX at the expense of ATP, which is converted to ADP. Together with NAD(P)HX epimerase, which catalyzes the epimerization of the S- and R-forms, the enzyme allows the repair of both epimers of NAD(P)HX, a damaged form of NAD(P)H that is a result of enzymatic or heat-dependent hydration.</text>
</comment>
<dbReference type="GO" id="GO:0110051">
    <property type="term" value="P:metabolite repair"/>
    <property type="evidence" value="ECO:0007669"/>
    <property type="project" value="TreeGrafter"/>
</dbReference>
<feature type="binding site" evidence="7">
    <location>
        <position position="139"/>
    </location>
    <ligand>
        <name>(6S)-NADPHX</name>
        <dbReference type="ChEBI" id="CHEBI:64076"/>
    </ligand>
</feature>
<dbReference type="EC" id="4.2.1.93" evidence="7"/>
<dbReference type="GO" id="GO:0047453">
    <property type="term" value="F:ATP-dependent NAD(P)H-hydrate dehydratase activity"/>
    <property type="evidence" value="ECO:0007669"/>
    <property type="project" value="UniProtKB-UniRule"/>
</dbReference>
<keyword evidence="3" id="KW-0521">NADP</keyword>
<feature type="binding site" evidence="7">
    <location>
        <begin position="193"/>
        <end position="199"/>
    </location>
    <ligand>
        <name>(6S)-NADPHX</name>
        <dbReference type="ChEBI" id="CHEBI:64076"/>
    </ligand>
</feature>
<dbReference type="OrthoDB" id="8110916at2759"/>
<dbReference type="PANTHER" id="PTHR12592">
    <property type="entry name" value="ATP-DEPENDENT (S)-NAD(P)H-HYDRATE DEHYDRATASE FAMILY MEMBER"/>
    <property type="match status" value="1"/>
</dbReference>
<dbReference type="Pfam" id="PF11095">
    <property type="entry name" value="Gemin7"/>
    <property type="match status" value="1"/>
</dbReference>
<evidence type="ECO:0000256" key="2">
    <source>
        <dbReference type="ARBA" id="ARBA00022840"/>
    </source>
</evidence>
<evidence type="ECO:0000259" key="9">
    <source>
        <dbReference type="PROSITE" id="PS51383"/>
    </source>
</evidence>
<dbReference type="CDD" id="cd01171">
    <property type="entry name" value="YXKO-related"/>
    <property type="match status" value="1"/>
</dbReference>
<dbReference type="SUPFAM" id="SSF53613">
    <property type="entry name" value="Ribokinase-like"/>
    <property type="match status" value="1"/>
</dbReference>
<protein>
    <recommendedName>
        <fullName evidence="7">ATP-dependent (S)-NAD(P)H-hydrate dehydratase</fullName>
        <ecNumber evidence="7">4.2.1.93</ecNumber>
    </recommendedName>
    <alternativeName>
        <fullName evidence="7">ATP-dependent NAD(P)HX dehydratase</fullName>
    </alternativeName>
</protein>
<dbReference type="GO" id="GO:0034719">
    <property type="term" value="C:SMN-Sm protein complex"/>
    <property type="evidence" value="ECO:0007669"/>
    <property type="project" value="InterPro"/>
</dbReference>
<dbReference type="InterPro" id="IPR020338">
    <property type="entry name" value="SMN_gemin7"/>
</dbReference>
<evidence type="ECO:0000256" key="1">
    <source>
        <dbReference type="ARBA" id="ARBA00022741"/>
    </source>
</evidence>
<evidence type="ECO:0000256" key="8">
    <source>
        <dbReference type="SAM" id="SignalP"/>
    </source>
</evidence>